<name>A0ABY1KHL4_9BACL</name>
<comment type="caution">
    <text evidence="1">The sequence shown here is derived from an EMBL/GenBank/DDBJ whole genome shotgun (WGS) entry which is preliminary data.</text>
</comment>
<dbReference type="InterPro" id="IPR011256">
    <property type="entry name" value="Reg_factor_effector_dom_sf"/>
</dbReference>
<evidence type="ECO:0000313" key="2">
    <source>
        <dbReference type="Proteomes" id="UP000186666"/>
    </source>
</evidence>
<accession>A0ABY1KHL4</accession>
<proteinExistence type="predicted"/>
<keyword evidence="2" id="KW-1185">Reference proteome</keyword>
<dbReference type="Gene3D" id="3.20.80.10">
    <property type="entry name" value="Regulatory factor, effector binding domain"/>
    <property type="match status" value="1"/>
</dbReference>
<gene>
    <name evidence="1" type="ORF">SAMN05421578_1571</name>
</gene>
<protein>
    <submittedName>
        <fullName evidence="1">AraC family transcriptional regulator</fullName>
    </submittedName>
</protein>
<dbReference type="EMBL" id="FTNK01000057">
    <property type="protein sequence ID" value="SIR74008.1"/>
    <property type="molecule type" value="Genomic_DNA"/>
</dbReference>
<organism evidence="1 2">
    <name type="scientific">Paenibacillus macquariensis</name>
    <dbReference type="NCBI Taxonomy" id="948756"/>
    <lineage>
        <taxon>Bacteria</taxon>
        <taxon>Bacillati</taxon>
        <taxon>Bacillota</taxon>
        <taxon>Bacilli</taxon>
        <taxon>Bacillales</taxon>
        <taxon>Paenibacillaceae</taxon>
        <taxon>Paenibacillus</taxon>
    </lineage>
</organism>
<dbReference type="Proteomes" id="UP000186666">
    <property type="component" value="Unassembled WGS sequence"/>
</dbReference>
<sequence>MNYRIEDKEAFRIVGIKKRVPIVFQGVNPEIASMFEGLTPEMIDKIKGFSNV</sequence>
<evidence type="ECO:0000313" key="1">
    <source>
        <dbReference type="EMBL" id="SIR74008.1"/>
    </source>
</evidence>
<reference evidence="1 2" key="1">
    <citation type="submission" date="2017-01" db="EMBL/GenBank/DDBJ databases">
        <authorList>
            <person name="Varghese N."/>
            <person name="Submissions S."/>
        </authorList>
    </citation>
    <scope>NUCLEOTIDE SEQUENCE [LARGE SCALE GENOMIC DNA]</scope>
    <source>
        <strain evidence="1 2">ATCC 23464</strain>
    </source>
</reference>